<comment type="subcellular location">
    <subcellularLocation>
        <location evidence="1">Cell membrane</location>
        <topology evidence="1">Multi-pass membrane protein</topology>
    </subcellularLocation>
</comment>
<keyword evidence="4 7" id="KW-1133">Transmembrane helix</keyword>
<dbReference type="InterPro" id="IPR050250">
    <property type="entry name" value="Macrolide_Exporter_MacB"/>
</dbReference>
<accession>E1R2U3</accession>
<dbReference type="STRING" id="573413.Spirs_1248"/>
<dbReference type="PANTHER" id="PTHR30572:SF4">
    <property type="entry name" value="ABC TRANSPORTER PERMEASE YTRF"/>
    <property type="match status" value="1"/>
</dbReference>
<feature type="transmembrane region" description="Helical" evidence="7">
    <location>
        <begin position="303"/>
        <end position="327"/>
    </location>
</feature>
<evidence type="ECO:0000259" key="9">
    <source>
        <dbReference type="Pfam" id="PF12704"/>
    </source>
</evidence>
<dbReference type="Proteomes" id="UP000002318">
    <property type="component" value="Chromosome"/>
</dbReference>
<evidence type="ECO:0000313" key="11">
    <source>
        <dbReference type="Proteomes" id="UP000002318"/>
    </source>
</evidence>
<evidence type="ECO:0000256" key="4">
    <source>
        <dbReference type="ARBA" id="ARBA00022989"/>
    </source>
</evidence>
<evidence type="ECO:0000259" key="8">
    <source>
        <dbReference type="Pfam" id="PF02687"/>
    </source>
</evidence>
<sequence length="426" mass="46856">MKRAEATLLMVRHFSERFTESILLIILVALGVGVASSAIALASRTWQWSRQILDVPEYREIVVGMRDEADAMQRAAIRSVSAVGSPLTTADLSIAKSIPAITHAYVEHRSMIHFINDASVRREASTPRCGKSDLANARNDSSIIIAEQEEAKGYEVTPQFFAARTLEAMLGSLFSDKACEEGAQVIVLGKNLAEELTRQSRNGAPPSLLIGKKLLTYEGYLTVIGILKEAGNRYDEIFFLPWQDKKVLPPPQLRFAVASPHQIEEACAQLSAWFSRSATEGIVCFNPRHAVEHLVKRNRGISLLILFLSFSGLFMSAVNVGNIFMGRGMRMREKFGILMALGASQKEVLRLLSVETLVITLSGALLSLTFSAPLSRSMLQAIGIEGASSVFPAYGTLVSWLFILAFSFIPAYQNAMVRPTDAMRVR</sequence>
<evidence type="ECO:0000313" key="10">
    <source>
        <dbReference type="EMBL" id="ADK80375.1"/>
    </source>
</evidence>
<dbReference type="EMBL" id="CP002116">
    <property type="protein sequence ID" value="ADK80375.1"/>
    <property type="molecule type" value="Genomic_DNA"/>
</dbReference>
<feature type="transmembrane region" description="Helical" evidence="7">
    <location>
        <begin position="348"/>
        <end position="370"/>
    </location>
</feature>
<dbReference type="Pfam" id="PF12704">
    <property type="entry name" value="MacB_PCD"/>
    <property type="match status" value="1"/>
</dbReference>
<dbReference type="GO" id="GO:0022857">
    <property type="term" value="F:transmembrane transporter activity"/>
    <property type="evidence" value="ECO:0007669"/>
    <property type="project" value="TreeGrafter"/>
</dbReference>
<dbReference type="HOGENOM" id="CLU_643892_0_0_12"/>
<reference evidence="10 11" key="1">
    <citation type="journal article" date="2010" name="Stand. Genomic Sci.">
        <title>Complete genome sequence of Spirochaeta smaragdinae type strain (SEBR 4228).</title>
        <authorList>
            <person name="Mavromatis K."/>
            <person name="Yasawong M."/>
            <person name="Chertkov O."/>
            <person name="Lapidus A."/>
            <person name="Lucas S."/>
            <person name="Nolan M."/>
            <person name="Del Rio T.G."/>
            <person name="Tice H."/>
            <person name="Cheng J.F."/>
            <person name="Pitluck S."/>
            <person name="Liolios K."/>
            <person name="Ivanova N."/>
            <person name="Tapia R."/>
            <person name="Han C."/>
            <person name="Bruce D."/>
            <person name="Goodwin L."/>
            <person name="Pati A."/>
            <person name="Chen A."/>
            <person name="Palaniappan K."/>
            <person name="Land M."/>
            <person name="Hauser L."/>
            <person name="Chang Y.J."/>
            <person name="Jeffries C.D."/>
            <person name="Detter J.C."/>
            <person name="Rohde M."/>
            <person name="Brambilla E."/>
            <person name="Spring S."/>
            <person name="Goker M."/>
            <person name="Sikorski J."/>
            <person name="Woyke T."/>
            <person name="Bristow J."/>
            <person name="Eisen J.A."/>
            <person name="Markowitz V."/>
            <person name="Hugenholtz P."/>
            <person name="Klenk H.P."/>
            <person name="Kyrpides N.C."/>
        </authorList>
    </citation>
    <scope>NUCLEOTIDE SEQUENCE [LARGE SCALE GENOMIC DNA]</scope>
    <source>
        <strain evidence="11">DSM 11293 / JCM 15392 / SEBR 4228</strain>
    </source>
</reference>
<keyword evidence="5 7" id="KW-0472">Membrane</keyword>
<dbReference type="GO" id="GO:0005886">
    <property type="term" value="C:plasma membrane"/>
    <property type="evidence" value="ECO:0007669"/>
    <property type="project" value="UniProtKB-SubCell"/>
</dbReference>
<feature type="transmembrane region" description="Helical" evidence="7">
    <location>
        <begin position="390"/>
        <end position="409"/>
    </location>
</feature>
<gene>
    <name evidence="10" type="ordered locus">Spirs_1248</name>
</gene>
<dbReference type="OrthoDB" id="368236at2"/>
<organism evidence="10 11">
    <name type="scientific">Sediminispirochaeta smaragdinae (strain DSM 11293 / JCM 15392 / SEBR 4228)</name>
    <name type="common">Spirochaeta smaragdinae</name>
    <dbReference type="NCBI Taxonomy" id="573413"/>
    <lineage>
        <taxon>Bacteria</taxon>
        <taxon>Pseudomonadati</taxon>
        <taxon>Spirochaetota</taxon>
        <taxon>Spirochaetia</taxon>
        <taxon>Spirochaetales</taxon>
        <taxon>Spirochaetaceae</taxon>
        <taxon>Sediminispirochaeta</taxon>
    </lineage>
</organism>
<dbReference type="InterPro" id="IPR025857">
    <property type="entry name" value="MacB_PCD"/>
</dbReference>
<evidence type="ECO:0000256" key="3">
    <source>
        <dbReference type="ARBA" id="ARBA00022692"/>
    </source>
</evidence>
<evidence type="ECO:0000256" key="1">
    <source>
        <dbReference type="ARBA" id="ARBA00004651"/>
    </source>
</evidence>
<keyword evidence="11" id="KW-1185">Reference proteome</keyword>
<dbReference type="AlphaFoldDB" id="E1R2U3"/>
<dbReference type="KEGG" id="ssm:Spirs_1248"/>
<evidence type="ECO:0000256" key="2">
    <source>
        <dbReference type="ARBA" id="ARBA00022475"/>
    </source>
</evidence>
<dbReference type="eggNOG" id="COG0577">
    <property type="taxonomic scope" value="Bacteria"/>
</dbReference>
<evidence type="ECO:0000256" key="6">
    <source>
        <dbReference type="ARBA" id="ARBA00038076"/>
    </source>
</evidence>
<feature type="domain" description="ABC3 transporter permease C-terminal" evidence="8">
    <location>
        <begin position="307"/>
        <end position="412"/>
    </location>
</feature>
<dbReference type="PANTHER" id="PTHR30572">
    <property type="entry name" value="MEMBRANE COMPONENT OF TRANSPORTER-RELATED"/>
    <property type="match status" value="1"/>
</dbReference>
<evidence type="ECO:0000256" key="5">
    <source>
        <dbReference type="ARBA" id="ARBA00023136"/>
    </source>
</evidence>
<dbReference type="RefSeq" id="WP_013253839.1">
    <property type="nucleotide sequence ID" value="NC_014364.1"/>
</dbReference>
<evidence type="ECO:0008006" key="12">
    <source>
        <dbReference type="Google" id="ProtNLM"/>
    </source>
</evidence>
<keyword evidence="2" id="KW-1003">Cell membrane</keyword>
<dbReference type="InterPro" id="IPR003838">
    <property type="entry name" value="ABC3_permease_C"/>
</dbReference>
<keyword evidence="3 7" id="KW-0812">Transmembrane</keyword>
<name>E1R2U3_SEDSS</name>
<protein>
    <recommendedName>
        <fullName evidence="12">ABC3 transporter permease protein domain-containing protein</fullName>
    </recommendedName>
</protein>
<dbReference type="Pfam" id="PF02687">
    <property type="entry name" value="FtsX"/>
    <property type="match status" value="1"/>
</dbReference>
<proteinExistence type="inferred from homology"/>
<feature type="domain" description="MacB-like periplasmic core" evidence="9">
    <location>
        <begin position="87"/>
        <end position="266"/>
    </location>
</feature>
<comment type="similarity">
    <text evidence="6">Belongs to the ABC-4 integral membrane protein family.</text>
</comment>
<evidence type="ECO:0000256" key="7">
    <source>
        <dbReference type="SAM" id="Phobius"/>
    </source>
</evidence>